<sequence precursor="true">MNMQFTRRHFMGALAAGIGGASASGWFPAFADQLAAHPERRRHCILLWMSGGPTQTDTWDMKPNHENGGEFEEIQTAAPGLRFSEHLPKLAAMADKLAVLRGLSTKEGDHGRGTYLMRTGQTPMGPFQYPSIGSSLANQLGNREITLPGYVSVGPYRAFNQDAFGPGFLGPRFGPLVVGATDIPGAMTNNDQGFPELKVQSLERAAGITDGRMDKRLELWRNLQADFLATRAGAAKTHNMVYQGAVQLMNSSDAKAFDLSEEPEELREEYGRTVFGQGCLMARRLIERGVAFVEVSLGTSSGGPGWDTHTNNFTAVEQLSGVLDSGWATLMRDLEDRGLLESTTILWMGEFGRTPTINPNAGRDHFPAAWSTVLAGGGIAGGQAYGQTSEDGTAVVDGKVGVGDLLATLCSALGVDPGEMQMSNTGRPIPITDGYPVKAVLS</sequence>
<dbReference type="InterPro" id="IPR017850">
    <property type="entry name" value="Alkaline_phosphatase_core_sf"/>
</dbReference>
<dbReference type="PANTHER" id="PTHR43737">
    <property type="entry name" value="BLL7424 PROTEIN"/>
    <property type="match status" value="1"/>
</dbReference>
<evidence type="ECO:0000256" key="1">
    <source>
        <dbReference type="SAM" id="SignalP"/>
    </source>
</evidence>
<gene>
    <name evidence="2" type="ORF">Mal4_23910</name>
</gene>
<name>A0A517Z6M8_9PLAN</name>
<evidence type="ECO:0008006" key="4">
    <source>
        <dbReference type="Google" id="ProtNLM"/>
    </source>
</evidence>
<dbReference type="PROSITE" id="PS51318">
    <property type="entry name" value="TAT"/>
    <property type="match status" value="1"/>
</dbReference>
<dbReference type="KEGG" id="mri:Mal4_23910"/>
<evidence type="ECO:0000313" key="2">
    <source>
        <dbReference type="EMBL" id="QDU38071.1"/>
    </source>
</evidence>
<dbReference type="PANTHER" id="PTHR43737:SF1">
    <property type="entry name" value="DUF1501 DOMAIN-CONTAINING PROTEIN"/>
    <property type="match status" value="1"/>
</dbReference>
<dbReference type="RefSeq" id="WP_145373348.1">
    <property type="nucleotide sequence ID" value="NZ_CP036275.1"/>
</dbReference>
<reference evidence="2 3" key="1">
    <citation type="submission" date="2019-02" db="EMBL/GenBank/DDBJ databases">
        <title>Deep-cultivation of Planctomycetes and their phenomic and genomic characterization uncovers novel biology.</title>
        <authorList>
            <person name="Wiegand S."/>
            <person name="Jogler M."/>
            <person name="Boedeker C."/>
            <person name="Pinto D."/>
            <person name="Vollmers J."/>
            <person name="Rivas-Marin E."/>
            <person name="Kohn T."/>
            <person name="Peeters S.H."/>
            <person name="Heuer A."/>
            <person name="Rast P."/>
            <person name="Oberbeckmann S."/>
            <person name="Bunk B."/>
            <person name="Jeske O."/>
            <person name="Meyerdierks A."/>
            <person name="Storesund J.E."/>
            <person name="Kallscheuer N."/>
            <person name="Luecker S."/>
            <person name="Lage O.M."/>
            <person name="Pohl T."/>
            <person name="Merkel B.J."/>
            <person name="Hornburger P."/>
            <person name="Mueller R.-W."/>
            <person name="Bruemmer F."/>
            <person name="Labrenz M."/>
            <person name="Spormann A.M."/>
            <person name="Op den Camp H."/>
            <person name="Overmann J."/>
            <person name="Amann R."/>
            <person name="Jetten M.S.M."/>
            <person name="Mascher T."/>
            <person name="Medema M.H."/>
            <person name="Devos D.P."/>
            <person name="Kaster A.-K."/>
            <person name="Ovreas L."/>
            <person name="Rohde M."/>
            <person name="Galperin M.Y."/>
            <person name="Jogler C."/>
        </authorList>
    </citation>
    <scope>NUCLEOTIDE SEQUENCE [LARGE SCALE GENOMIC DNA]</scope>
    <source>
        <strain evidence="2 3">Mal4</strain>
    </source>
</reference>
<dbReference type="Proteomes" id="UP000320496">
    <property type="component" value="Chromosome"/>
</dbReference>
<dbReference type="OrthoDB" id="127333at2"/>
<keyword evidence="3" id="KW-1185">Reference proteome</keyword>
<dbReference type="AlphaFoldDB" id="A0A517Z6M8"/>
<keyword evidence="1" id="KW-0732">Signal</keyword>
<dbReference type="EMBL" id="CP036275">
    <property type="protein sequence ID" value="QDU38071.1"/>
    <property type="molecule type" value="Genomic_DNA"/>
</dbReference>
<feature type="signal peptide" evidence="1">
    <location>
        <begin position="1"/>
        <end position="31"/>
    </location>
</feature>
<dbReference type="SUPFAM" id="SSF53649">
    <property type="entry name" value="Alkaline phosphatase-like"/>
    <property type="match status" value="1"/>
</dbReference>
<dbReference type="Pfam" id="PF07394">
    <property type="entry name" value="DUF1501"/>
    <property type="match status" value="1"/>
</dbReference>
<feature type="chain" id="PRO_5021829079" description="DUF1501 domain-containing protein" evidence="1">
    <location>
        <begin position="32"/>
        <end position="442"/>
    </location>
</feature>
<accession>A0A517Z6M8</accession>
<proteinExistence type="predicted"/>
<dbReference type="InterPro" id="IPR010869">
    <property type="entry name" value="DUF1501"/>
</dbReference>
<organism evidence="2 3">
    <name type="scientific">Maioricimonas rarisocia</name>
    <dbReference type="NCBI Taxonomy" id="2528026"/>
    <lineage>
        <taxon>Bacteria</taxon>
        <taxon>Pseudomonadati</taxon>
        <taxon>Planctomycetota</taxon>
        <taxon>Planctomycetia</taxon>
        <taxon>Planctomycetales</taxon>
        <taxon>Planctomycetaceae</taxon>
        <taxon>Maioricimonas</taxon>
    </lineage>
</organism>
<protein>
    <recommendedName>
        <fullName evidence="4">DUF1501 domain-containing protein</fullName>
    </recommendedName>
</protein>
<evidence type="ECO:0000313" key="3">
    <source>
        <dbReference type="Proteomes" id="UP000320496"/>
    </source>
</evidence>
<dbReference type="InterPro" id="IPR006311">
    <property type="entry name" value="TAT_signal"/>
</dbReference>